<protein>
    <submittedName>
        <fullName evidence="2">Predicted ATPase (AAA+ superfamily)</fullName>
    </submittedName>
</protein>
<dbReference type="Pfam" id="PF20703">
    <property type="entry name" value="nSTAND1"/>
    <property type="match status" value="1"/>
</dbReference>
<dbReference type="SUPFAM" id="SSF52540">
    <property type="entry name" value="P-loop containing nucleoside triphosphate hydrolases"/>
    <property type="match status" value="1"/>
</dbReference>
<dbReference type="Gene3D" id="3.40.50.300">
    <property type="entry name" value="P-loop containing nucleotide triphosphate hydrolases"/>
    <property type="match status" value="1"/>
</dbReference>
<dbReference type="RefSeq" id="WP_115196410.1">
    <property type="nucleotide sequence ID" value="NZ_UGBW01000003.1"/>
</dbReference>
<organism evidence="2 3">
    <name type="scientific">Escherichia coli</name>
    <dbReference type="NCBI Taxonomy" id="562"/>
    <lineage>
        <taxon>Bacteria</taxon>
        <taxon>Pseudomonadati</taxon>
        <taxon>Pseudomonadota</taxon>
        <taxon>Gammaproteobacteria</taxon>
        <taxon>Enterobacterales</taxon>
        <taxon>Enterobacteriaceae</taxon>
        <taxon>Escherichia</taxon>
    </lineage>
</organism>
<evidence type="ECO:0000313" key="3">
    <source>
        <dbReference type="Proteomes" id="UP000255093"/>
    </source>
</evidence>
<dbReference type="PANTHER" id="PTHR34301:SF8">
    <property type="entry name" value="ATPASE DOMAIN-CONTAINING PROTEIN"/>
    <property type="match status" value="1"/>
</dbReference>
<dbReference type="PANTHER" id="PTHR34301">
    <property type="entry name" value="DNA-BINDING PROTEIN-RELATED"/>
    <property type="match status" value="1"/>
</dbReference>
<evidence type="ECO:0000313" key="2">
    <source>
        <dbReference type="EMBL" id="STH81336.1"/>
    </source>
</evidence>
<dbReference type="AlphaFoldDB" id="A0A376PS29"/>
<dbReference type="Proteomes" id="UP000255093">
    <property type="component" value="Unassembled WGS sequence"/>
</dbReference>
<sequence length="405" mass="45023">MTTTSSIFSNFKAKKNKIKNVDLYFTPSKPIEAPTHLKGRDNEVEHILDTLTTDGKHCMIYGERGIGKSSLALSTLEGGKNEGVLPSNIFVVRCDKKTKFKDIIARPAIFIDSEYAANKRETTKKAGIGLNVLKLFRADVSAEEKITIEKEDLTPSKACFALEELNAILLIDEFDVVSDEVKHDVAEFVKQLSDSNSPLKILLVGISSDGASLIAGHPSVNRCLHEIQLSRIEDKYLHEIIETGEHGLGITFSREVKNSIVEISNGFPYFTHLIGKESADIALSSGKSEVNSDILPEALKRAVINTEGQLKRDYENAVTSSRTDIYPSILYAAAKFKDNKFTIQEWITQIREDTGILLSNYHMSNYIGRFTRADKGAILTKAARGVYKISDPRMPSYIRMINSKA</sequence>
<reference evidence="2 3" key="1">
    <citation type="submission" date="2018-06" db="EMBL/GenBank/DDBJ databases">
        <authorList>
            <consortium name="Pathogen Informatics"/>
            <person name="Doyle S."/>
        </authorList>
    </citation>
    <scope>NUCLEOTIDE SEQUENCE [LARGE SCALE GENOMIC DNA]</scope>
    <source>
        <strain evidence="2 3">NCTC8621</strain>
    </source>
</reference>
<accession>A0A376PS29</accession>
<proteinExistence type="predicted"/>
<dbReference type="InterPro" id="IPR027417">
    <property type="entry name" value="P-loop_NTPase"/>
</dbReference>
<gene>
    <name evidence="2" type="ORF">NCTC8621_01253</name>
</gene>
<dbReference type="InterPro" id="IPR049052">
    <property type="entry name" value="nSTAND1"/>
</dbReference>
<dbReference type="EMBL" id="UGBW01000003">
    <property type="protein sequence ID" value="STH81336.1"/>
    <property type="molecule type" value="Genomic_DNA"/>
</dbReference>
<feature type="domain" description="Novel STAND NTPase 1" evidence="1">
    <location>
        <begin position="39"/>
        <end position="262"/>
    </location>
</feature>
<evidence type="ECO:0000259" key="1">
    <source>
        <dbReference type="Pfam" id="PF20703"/>
    </source>
</evidence>
<name>A0A376PS29_ECOLX</name>